<keyword evidence="1" id="KW-0040">ANK repeat</keyword>
<dbReference type="PROSITE" id="PS50088">
    <property type="entry name" value="ANK_REPEAT"/>
    <property type="match status" value="1"/>
</dbReference>
<feature type="region of interest" description="Disordered" evidence="3">
    <location>
        <begin position="951"/>
        <end position="974"/>
    </location>
</feature>
<dbReference type="OrthoDB" id="4526876at2759"/>
<feature type="compositionally biased region" description="Basic and acidic residues" evidence="3">
    <location>
        <begin position="1032"/>
        <end position="1045"/>
    </location>
</feature>
<keyword evidence="2" id="KW-0175">Coiled coil</keyword>
<feature type="compositionally biased region" description="Basic and acidic residues" evidence="3">
    <location>
        <begin position="612"/>
        <end position="623"/>
    </location>
</feature>
<feature type="region of interest" description="Disordered" evidence="3">
    <location>
        <begin position="1000"/>
        <end position="1045"/>
    </location>
</feature>
<feature type="compositionally biased region" description="Polar residues" evidence="3">
    <location>
        <begin position="624"/>
        <end position="633"/>
    </location>
</feature>
<feature type="compositionally biased region" description="Basic and acidic residues" evidence="3">
    <location>
        <begin position="349"/>
        <end position="359"/>
    </location>
</feature>
<feature type="repeat" description="ANK" evidence="1">
    <location>
        <begin position="130"/>
        <end position="165"/>
    </location>
</feature>
<dbReference type="InterPro" id="IPR036770">
    <property type="entry name" value="Ankyrin_rpt-contain_sf"/>
</dbReference>
<comment type="caution">
    <text evidence="4">The sequence shown here is derived from an EMBL/GenBank/DDBJ whole genome shotgun (WGS) entry which is preliminary data.</text>
</comment>
<dbReference type="GeneID" id="25315151"/>
<evidence type="ECO:0000256" key="1">
    <source>
        <dbReference type="PROSITE-ProRule" id="PRU00023"/>
    </source>
</evidence>
<evidence type="ECO:0000256" key="3">
    <source>
        <dbReference type="SAM" id="MobiDB-lite"/>
    </source>
</evidence>
<evidence type="ECO:0000256" key="2">
    <source>
        <dbReference type="SAM" id="Coils"/>
    </source>
</evidence>
<accession>A0A0F4YZX4</accession>
<organism evidence="4 5">
    <name type="scientific">Rasamsonia emersonii (strain ATCC 16479 / CBS 393.64 / IMI 116815)</name>
    <dbReference type="NCBI Taxonomy" id="1408163"/>
    <lineage>
        <taxon>Eukaryota</taxon>
        <taxon>Fungi</taxon>
        <taxon>Dikarya</taxon>
        <taxon>Ascomycota</taxon>
        <taxon>Pezizomycotina</taxon>
        <taxon>Eurotiomycetes</taxon>
        <taxon>Eurotiomycetidae</taxon>
        <taxon>Eurotiales</taxon>
        <taxon>Trichocomaceae</taxon>
        <taxon>Rasamsonia</taxon>
    </lineage>
</organism>
<protein>
    <submittedName>
        <fullName evidence="4">Uncharacterized protein</fullName>
    </submittedName>
</protein>
<feature type="region of interest" description="Disordered" evidence="3">
    <location>
        <begin position="612"/>
        <end position="673"/>
    </location>
</feature>
<dbReference type="Gene3D" id="1.25.40.20">
    <property type="entry name" value="Ankyrin repeat-containing domain"/>
    <property type="match status" value="2"/>
</dbReference>
<dbReference type="EMBL" id="LASV01000110">
    <property type="protein sequence ID" value="KKA23168.1"/>
    <property type="molecule type" value="Genomic_DNA"/>
</dbReference>
<reference evidence="4 5" key="1">
    <citation type="submission" date="2015-04" db="EMBL/GenBank/DDBJ databases">
        <authorList>
            <person name="Heijne W.H."/>
            <person name="Fedorova N.D."/>
            <person name="Nierman W.C."/>
            <person name="Vollebregt A.W."/>
            <person name="Zhao Z."/>
            <person name="Wu L."/>
            <person name="Kumar M."/>
            <person name="Stam H."/>
            <person name="van den Berg M.A."/>
            <person name="Pel H.J."/>
        </authorList>
    </citation>
    <scope>NUCLEOTIDE SEQUENCE [LARGE SCALE GENOMIC DNA]</scope>
    <source>
        <strain evidence="4 5">CBS 393.64</strain>
    </source>
</reference>
<dbReference type="PANTHER" id="PTHR47685:SF1">
    <property type="entry name" value="MAGNESIUM TRANSPORT PROTEIN CORA"/>
    <property type="match status" value="1"/>
</dbReference>
<dbReference type="RefSeq" id="XP_013329780.1">
    <property type="nucleotide sequence ID" value="XM_013474326.1"/>
</dbReference>
<sequence length="1045" mass="118170">MAAMERTSPKQVGSIAEFLLENDNLYKDSPGMRQKTLHWAARNGNTEIMENLLSQETEDSEIGRTLLWAAVGGQESAVQWLLDKFTQGDPKCILHEKDMIHAVQAAAHNGHEKVVQQLLSHMMGSLEDTKSWTALHWAVNWTKPEAVFVVKHLLMNGANPEATNGDTSDTISALDMAKQPSRENPAFKDKIVGLLESPLRLPRKPLPLTVPSMEGVPDICKQLRSNIIDFYFQDNRFYTLERTSPVSDVVYGEGPEKIMSKARDIWETEWTNEHAQRFRWVHLPANNFETKDFRSGEGSSIARLQGKSVQQRGKDRKPKTITKPGQDNEVIPGGEVVKDQTPKSIGPHRPFEGKTEDRGQNLQSESGGQEAHTGEVTTGAVPISGEATNNEMVMPETEMNETKTDYINKEDGRIQDTGPKDSKAEGTTTLPTAFDRREGQMDVKQQQQRQKDTKETVRDAEGAALEGCKLAICMPFLTLQTVDSQRKLRQAITLTELYPEWTAIDPDGKRTAKIDEMKEGYKLLHEIAPGLLERRERLQDVIEIAEREENNSNNGAAARHEELLQRYFRSGKGPGLHVSRTLDQYYYSSLPDTVRRDADQVVRRYRTRKFKEKAEMGRERANDEQQQSKNRSSGADAPDRRHTSPSRRSRFLALNNHTDRIKGSGPESEEIGPDEVINDRDFEMCMVDQLWLWIVDDTSVLASWEDCHARLPDGPESFFHMFASSIGIVFSATLTASDVMQADAEVKCFETFKKEIHQSYKVHDENGNSAVQGLNLQGEIDFLEEVKDIRDELNIIKSICEDQKNLMQKLFSLVAKVAPGAEREAIAKDPVLNYYHQRSDIQLRIERIEKMDMDALITYDALNHLLDLKQKNTNILEAVEARKQAQQAARQAEETTKQGRTILVFTIVTIIFSSLFALNIQSFPHEGENLGRLLLSAFRWFLWLYTSTKSWTGSKRPSHHGVTKPKNASGPLSPGSQCFWPISRTTFIYSNLRITEAKPRVLQARPKNDSRSSQNRSKRGDGPSSSIRKLLTRGDSEKSSPQEEV</sequence>
<name>A0A0F4YZX4_RASE3</name>
<dbReference type="Proteomes" id="UP000053958">
    <property type="component" value="Unassembled WGS sequence"/>
</dbReference>
<proteinExistence type="predicted"/>
<feature type="region of interest" description="Disordered" evidence="3">
    <location>
        <begin position="292"/>
        <end position="457"/>
    </location>
</feature>
<keyword evidence="5" id="KW-1185">Reference proteome</keyword>
<dbReference type="SMART" id="SM00248">
    <property type="entry name" value="ANK"/>
    <property type="match status" value="4"/>
</dbReference>
<dbReference type="SUPFAM" id="SSF48403">
    <property type="entry name" value="Ankyrin repeat"/>
    <property type="match status" value="1"/>
</dbReference>
<dbReference type="InterPro" id="IPR002110">
    <property type="entry name" value="Ankyrin_rpt"/>
</dbReference>
<evidence type="ECO:0000313" key="5">
    <source>
        <dbReference type="Proteomes" id="UP000053958"/>
    </source>
</evidence>
<gene>
    <name evidence="4" type="ORF">T310_2800</name>
</gene>
<dbReference type="AlphaFoldDB" id="A0A0F4YZX4"/>
<feature type="compositionally biased region" description="Basic and acidic residues" evidence="3">
    <location>
        <begin position="400"/>
        <end position="424"/>
    </location>
</feature>
<dbReference type="PANTHER" id="PTHR47685">
    <property type="entry name" value="MAGNESIUM TRANSPORT PROTEIN CORA"/>
    <property type="match status" value="1"/>
</dbReference>
<evidence type="ECO:0000313" key="4">
    <source>
        <dbReference type="EMBL" id="KKA23168.1"/>
    </source>
</evidence>
<feature type="coiled-coil region" evidence="2">
    <location>
        <begin position="868"/>
        <end position="898"/>
    </location>
</feature>
<dbReference type="InterPro" id="IPR050829">
    <property type="entry name" value="CorA_MIT"/>
</dbReference>
<dbReference type="STRING" id="1408163.A0A0F4YZX4"/>
<dbReference type="Pfam" id="PF12796">
    <property type="entry name" value="Ank_2"/>
    <property type="match status" value="2"/>
</dbReference>